<accession>A0A939EMK8</accession>
<dbReference type="InterPro" id="IPR023393">
    <property type="entry name" value="START-like_dom_sf"/>
</dbReference>
<evidence type="ECO:0000256" key="1">
    <source>
        <dbReference type="ARBA" id="ARBA00006817"/>
    </source>
</evidence>
<protein>
    <submittedName>
        <fullName evidence="4">SRPBCC domain-containing protein</fullName>
    </submittedName>
</protein>
<dbReference type="CDD" id="cd07814">
    <property type="entry name" value="SRPBCC_CalC_Aha1-like"/>
    <property type="match status" value="1"/>
</dbReference>
<name>A0A939EMK8_9HYPH</name>
<organism evidence="4 5">
    <name type="scientific">Roseibium limicola</name>
    <dbReference type="NCBI Taxonomy" id="2816037"/>
    <lineage>
        <taxon>Bacteria</taxon>
        <taxon>Pseudomonadati</taxon>
        <taxon>Pseudomonadota</taxon>
        <taxon>Alphaproteobacteria</taxon>
        <taxon>Hyphomicrobiales</taxon>
        <taxon>Stappiaceae</taxon>
        <taxon>Roseibium</taxon>
    </lineage>
</organism>
<proteinExistence type="inferred from homology"/>
<evidence type="ECO:0000256" key="2">
    <source>
        <dbReference type="SAM" id="MobiDB-lite"/>
    </source>
</evidence>
<dbReference type="EMBL" id="JAFLNF010000003">
    <property type="protein sequence ID" value="MBO0345207.1"/>
    <property type="molecule type" value="Genomic_DNA"/>
</dbReference>
<gene>
    <name evidence="4" type="ORF">J0X15_08245</name>
</gene>
<sequence length="199" mass="21932">MSHSTVSDCPEKNAATSGEPDVPNGIRFHTWLPLSAERAWLVLTKAEHLKEWFGDHISLDATPGGFFREITHRDGRKVVTFGQMKQLEPPQRITMTWSDEDWGVETELELLLTGLPDGTLCTLTHSGWCGLDPNTAAAVRLDHEAGWKRHLTSLEAYCRLQLGVPVPRQTGPNPNRVRPLGATIVLPSPEVAGLAATVR</sequence>
<dbReference type="Gene3D" id="3.30.530.20">
    <property type="match status" value="1"/>
</dbReference>
<dbReference type="AlphaFoldDB" id="A0A939EMK8"/>
<reference evidence="4" key="1">
    <citation type="submission" date="2021-03" db="EMBL/GenBank/DDBJ databases">
        <title>Roseibium sp. CAU 1637 isolated from Incheon.</title>
        <authorList>
            <person name="Kim W."/>
        </authorList>
    </citation>
    <scope>NUCLEOTIDE SEQUENCE</scope>
    <source>
        <strain evidence="4">CAU 1637</strain>
    </source>
</reference>
<keyword evidence="5" id="KW-1185">Reference proteome</keyword>
<feature type="region of interest" description="Disordered" evidence="2">
    <location>
        <begin position="1"/>
        <end position="22"/>
    </location>
</feature>
<evidence type="ECO:0000259" key="3">
    <source>
        <dbReference type="Pfam" id="PF08327"/>
    </source>
</evidence>
<dbReference type="Pfam" id="PF08327">
    <property type="entry name" value="AHSA1"/>
    <property type="match status" value="1"/>
</dbReference>
<dbReference type="SUPFAM" id="SSF55961">
    <property type="entry name" value="Bet v1-like"/>
    <property type="match status" value="1"/>
</dbReference>
<dbReference type="Proteomes" id="UP000664779">
    <property type="component" value="Unassembled WGS sequence"/>
</dbReference>
<evidence type="ECO:0000313" key="5">
    <source>
        <dbReference type="Proteomes" id="UP000664779"/>
    </source>
</evidence>
<evidence type="ECO:0000313" key="4">
    <source>
        <dbReference type="EMBL" id="MBO0345207.1"/>
    </source>
</evidence>
<comment type="caution">
    <text evidence="4">The sequence shown here is derived from an EMBL/GenBank/DDBJ whole genome shotgun (WGS) entry which is preliminary data.</text>
</comment>
<dbReference type="InterPro" id="IPR013538">
    <property type="entry name" value="ASHA1/2-like_C"/>
</dbReference>
<comment type="similarity">
    <text evidence="1">Belongs to the AHA1 family.</text>
</comment>
<feature type="domain" description="Activator of Hsp90 ATPase homologue 1/2-like C-terminal" evidence="3">
    <location>
        <begin position="35"/>
        <end position="157"/>
    </location>
</feature>
<dbReference type="RefSeq" id="WP_206939624.1">
    <property type="nucleotide sequence ID" value="NZ_JAFLNF010000003.1"/>
</dbReference>